<organism evidence="8 9">
    <name type="scientific">Olleya marilimosa</name>
    <dbReference type="NCBI Taxonomy" id="272164"/>
    <lineage>
        <taxon>Bacteria</taxon>
        <taxon>Pseudomonadati</taxon>
        <taxon>Bacteroidota</taxon>
        <taxon>Flavobacteriia</taxon>
        <taxon>Flavobacteriales</taxon>
        <taxon>Flavobacteriaceae</taxon>
    </lineage>
</organism>
<dbReference type="NCBIfam" id="TIGR04183">
    <property type="entry name" value="Por_Secre_tail"/>
    <property type="match status" value="1"/>
</dbReference>
<keyword evidence="2" id="KW-0479">Metal-binding</keyword>
<dbReference type="InterPro" id="IPR001791">
    <property type="entry name" value="Laminin_G"/>
</dbReference>
<feature type="signal peptide" evidence="6">
    <location>
        <begin position="1"/>
        <end position="20"/>
    </location>
</feature>
<comment type="caution">
    <text evidence="8">The sequence shown here is derived from an EMBL/GenBank/DDBJ whole genome shotgun (WGS) entry which is preliminary data.</text>
</comment>
<evidence type="ECO:0000256" key="2">
    <source>
        <dbReference type="ARBA" id="ARBA00022723"/>
    </source>
</evidence>
<proteinExistence type="predicted"/>
<evidence type="ECO:0000256" key="6">
    <source>
        <dbReference type="SAM" id="SignalP"/>
    </source>
</evidence>
<dbReference type="CDD" id="cd00110">
    <property type="entry name" value="LamG"/>
    <property type="match status" value="1"/>
</dbReference>
<dbReference type="RefSeq" id="WP_191101360.1">
    <property type="nucleotide sequence ID" value="NZ_JACXXH010000004.1"/>
</dbReference>
<evidence type="ECO:0000256" key="4">
    <source>
        <dbReference type="ARBA" id="ARBA00022837"/>
    </source>
</evidence>
<dbReference type="Pfam" id="PF19081">
    <property type="entry name" value="Ig_7"/>
    <property type="match status" value="2"/>
</dbReference>
<feature type="domain" description="LamG-like jellyroll fold" evidence="7">
    <location>
        <begin position="248"/>
        <end position="378"/>
    </location>
</feature>
<dbReference type="EMBL" id="JACXXH010000004">
    <property type="protein sequence ID" value="MBD3863677.1"/>
    <property type="molecule type" value="Genomic_DNA"/>
</dbReference>
<name>A0ABR8LZJ6_9FLAO</name>
<evidence type="ECO:0000313" key="9">
    <source>
        <dbReference type="Proteomes" id="UP000627521"/>
    </source>
</evidence>
<dbReference type="InterPro" id="IPR044023">
    <property type="entry name" value="Ig_7"/>
</dbReference>
<feature type="chain" id="PRO_5046975079" evidence="6">
    <location>
        <begin position="21"/>
        <end position="951"/>
    </location>
</feature>
<dbReference type="Pfam" id="PF13385">
    <property type="entry name" value="Laminin_G_3"/>
    <property type="match status" value="2"/>
</dbReference>
<dbReference type="InterPro" id="IPR006558">
    <property type="entry name" value="LamG-like"/>
</dbReference>
<keyword evidence="4" id="KW-0106">Calcium</keyword>
<dbReference type="Pfam" id="PF18962">
    <property type="entry name" value="Por_Secre_tail"/>
    <property type="match status" value="1"/>
</dbReference>
<dbReference type="SMART" id="SM00560">
    <property type="entry name" value="LamGL"/>
    <property type="match status" value="1"/>
</dbReference>
<dbReference type="InterPro" id="IPR051360">
    <property type="entry name" value="Neuronal_Pentraxin_Related"/>
</dbReference>
<gene>
    <name evidence="8" type="ORF">IEG06_09450</name>
</gene>
<keyword evidence="9" id="KW-1185">Reference proteome</keyword>
<dbReference type="InterPro" id="IPR026444">
    <property type="entry name" value="Secre_tail"/>
</dbReference>
<dbReference type="Gene3D" id="2.60.120.200">
    <property type="match status" value="2"/>
</dbReference>
<dbReference type="PANTHER" id="PTHR19277:SF125">
    <property type="entry name" value="B6"/>
    <property type="match status" value="1"/>
</dbReference>
<dbReference type="InterPro" id="IPR013320">
    <property type="entry name" value="ConA-like_dom_sf"/>
</dbReference>
<keyword evidence="3 6" id="KW-0732">Signal</keyword>
<keyword evidence="5" id="KW-1015">Disulfide bond</keyword>
<comment type="cofactor">
    <cofactor evidence="1">
        <name>Ca(2+)</name>
        <dbReference type="ChEBI" id="CHEBI:29108"/>
    </cofactor>
</comment>
<evidence type="ECO:0000256" key="3">
    <source>
        <dbReference type="ARBA" id="ARBA00022729"/>
    </source>
</evidence>
<sequence length="951" mass="103795">MKLKLYFFLLAFISLNFSKAQNYDHVYSKVIGIYQQSSWTSGQEYEIENFSNFSKCHTNINVNYTFDLETGGNGTIKMYAVNGSGENLINTINVTDSPTSNSFNVPANLLPIEGFLIKWTIGNTTSSNFIFESFTLTATSPEGTMPSNPLVEDVYYTVGQLANALTANGTNLIWYTSNSGGMPITTAPIPNTNASSVTTYYVTQSDFTGCESKRQAINVYVGDSATHLNFDGVNDYVQVPSGINLANSSFTVEFYAKRNTTNTDSYILTQGFEATNNLLHIGFRNNNDFTFAFWYNDINIPATNYVADNEWHHWSCVYNMENATKEVYQDGVLVGASAVPAPYTGNGILQIGVKNSSQYFFNGNLDDIRIWNVAKTADQVSASKNCELQGDEAGLIAYYQFNEGLDANENAAFTTLNDATINANNGSLTNFALTGNTSNWLAGSPVVSGSIVPSEAIVSSPVIYTQNDSAMPLTATLGANGSELVWYTPETGQVGSTTAPTPSTTAIGATSYWVTSTNANGCESEKTEIIVNVMAPATHLSFDGVDDYVNINIGTFTTQNLNYTHEFWFKTTSANSTIFNFSDTGMPNSGGFNKTIYLQSGNLVSYVYNNTENYITSTATFNDNNWHHVTEIVTFSERRLYVDGTLIGTDTSFSNQNFGYIVLGASNITPGLYFEGEIDEVRIWNTALSIDDVNSTGNCQLEGDEANLLAYYQFNQGTDATDNTSVTTLIDATTNAYNGNLINFGLTGNTSNWLAGSPIGIAPIVTSQPQNQTITETDDTVVFTVSATNVSSYQWEVFFEDGDGEGGTWMPLDDSLTNPDVSGSTTNTLTISGDNLSFIVGLQFRVVMNGTASCNVISNEVNVTDETLSVSTVLINEVKVFPNPTTDNVKISLSKVQDFEISVYDLNGRLLLNSKNRSDAFLLDLSSYQNGIYIIKTKIDQKEAINRVIKH</sequence>
<evidence type="ECO:0000256" key="1">
    <source>
        <dbReference type="ARBA" id="ARBA00001913"/>
    </source>
</evidence>
<dbReference type="PANTHER" id="PTHR19277">
    <property type="entry name" value="PENTRAXIN"/>
    <property type="match status" value="1"/>
</dbReference>
<accession>A0ABR8LZJ6</accession>
<evidence type="ECO:0000256" key="5">
    <source>
        <dbReference type="ARBA" id="ARBA00023157"/>
    </source>
</evidence>
<protein>
    <submittedName>
        <fullName evidence="8">T9SS type A sorting domain-containing protein</fullName>
    </submittedName>
</protein>
<evidence type="ECO:0000259" key="7">
    <source>
        <dbReference type="SMART" id="SM00560"/>
    </source>
</evidence>
<dbReference type="Proteomes" id="UP000627521">
    <property type="component" value="Unassembled WGS sequence"/>
</dbReference>
<dbReference type="SUPFAM" id="SSF49899">
    <property type="entry name" value="Concanavalin A-like lectins/glucanases"/>
    <property type="match status" value="2"/>
</dbReference>
<reference evidence="8 9" key="1">
    <citation type="submission" date="2020-09" db="EMBL/GenBank/DDBJ databases">
        <title>Bacillus nautilus sp. nov., Chryseoglobus crepusculi sp. nov, and Psychrobacter noctis sp. nov., isolated from deep-sea sponges from the equatorial Atlantic.</title>
        <authorList>
            <person name="Stennett H.L."/>
            <person name="Williams S.E."/>
        </authorList>
    </citation>
    <scope>NUCLEOTIDE SEQUENCE [LARGE SCALE GENOMIC DNA]</scope>
    <source>
        <strain evidence="8 9">28M-24</strain>
    </source>
</reference>
<evidence type="ECO:0000313" key="8">
    <source>
        <dbReference type="EMBL" id="MBD3863677.1"/>
    </source>
</evidence>